<evidence type="ECO:0000313" key="8">
    <source>
        <dbReference type="Proteomes" id="UP001432062"/>
    </source>
</evidence>
<gene>
    <name evidence="7" type="ORF">OG563_00920</name>
</gene>
<evidence type="ECO:0000259" key="6">
    <source>
        <dbReference type="Pfam" id="PF13545"/>
    </source>
</evidence>
<keyword evidence="4" id="KW-0804">Transcription</keyword>
<protein>
    <submittedName>
        <fullName evidence="7">Helix-turn-helix domain-containing protein</fullName>
    </submittedName>
</protein>
<comment type="similarity">
    <text evidence="1">Belongs to the SorC transcriptional regulatory family.</text>
</comment>
<dbReference type="SUPFAM" id="SSF100950">
    <property type="entry name" value="NagB/RpiA/CoA transferase-like"/>
    <property type="match status" value="1"/>
</dbReference>
<dbReference type="Pfam" id="PF04198">
    <property type="entry name" value="Sugar-bind"/>
    <property type="match status" value="1"/>
</dbReference>
<dbReference type="PANTHER" id="PTHR34294">
    <property type="entry name" value="TRANSCRIPTIONAL REGULATOR-RELATED"/>
    <property type="match status" value="1"/>
</dbReference>
<dbReference type="Gene3D" id="3.40.50.1360">
    <property type="match status" value="1"/>
</dbReference>
<dbReference type="InterPro" id="IPR012318">
    <property type="entry name" value="HTH_CRP"/>
</dbReference>
<evidence type="ECO:0000256" key="4">
    <source>
        <dbReference type="ARBA" id="ARBA00023163"/>
    </source>
</evidence>
<dbReference type="Proteomes" id="UP001432062">
    <property type="component" value="Chromosome"/>
</dbReference>
<dbReference type="InterPro" id="IPR007324">
    <property type="entry name" value="Sugar-bd_dom_put"/>
</dbReference>
<feature type="domain" description="Sugar-binding" evidence="5">
    <location>
        <begin position="75"/>
        <end position="319"/>
    </location>
</feature>
<evidence type="ECO:0000256" key="3">
    <source>
        <dbReference type="ARBA" id="ARBA00023125"/>
    </source>
</evidence>
<feature type="domain" description="HTH crp-type" evidence="6">
    <location>
        <begin position="33"/>
        <end position="66"/>
    </location>
</feature>
<keyword evidence="8" id="KW-1185">Reference proteome</keyword>
<dbReference type="InterPro" id="IPR037171">
    <property type="entry name" value="NagB/RpiA_transferase-like"/>
</dbReference>
<keyword evidence="2" id="KW-0805">Transcription regulation</keyword>
<dbReference type="PANTHER" id="PTHR34294:SF1">
    <property type="entry name" value="TRANSCRIPTIONAL REGULATOR LSRR"/>
    <property type="match status" value="1"/>
</dbReference>
<dbReference type="InterPro" id="IPR051054">
    <property type="entry name" value="SorC_transcr_regulators"/>
</dbReference>
<reference evidence="7" key="1">
    <citation type="submission" date="2022-10" db="EMBL/GenBank/DDBJ databases">
        <title>The complete genomes of actinobacterial strains from the NBC collection.</title>
        <authorList>
            <person name="Joergensen T.S."/>
            <person name="Alvarez Arevalo M."/>
            <person name="Sterndorff E.B."/>
            <person name="Faurdal D."/>
            <person name="Vuksanovic O."/>
            <person name="Mourched A.-S."/>
            <person name="Charusanti P."/>
            <person name="Shaw S."/>
            <person name="Blin K."/>
            <person name="Weber T."/>
        </authorList>
    </citation>
    <scope>NUCLEOTIDE SEQUENCE</scope>
    <source>
        <strain evidence="7">NBC_01482</strain>
    </source>
</reference>
<dbReference type="InterPro" id="IPR036388">
    <property type="entry name" value="WH-like_DNA-bd_sf"/>
</dbReference>
<dbReference type="EMBL" id="CP109441">
    <property type="protein sequence ID" value="WUV46858.1"/>
    <property type="molecule type" value="Genomic_DNA"/>
</dbReference>
<evidence type="ECO:0000313" key="7">
    <source>
        <dbReference type="EMBL" id="WUV46858.1"/>
    </source>
</evidence>
<keyword evidence="3" id="KW-0238">DNA-binding</keyword>
<dbReference type="Gene3D" id="1.10.10.10">
    <property type="entry name" value="Winged helix-like DNA-binding domain superfamily/Winged helix DNA-binding domain"/>
    <property type="match status" value="1"/>
</dbReference>
<dbReference type="SUPFAM" id="SSF46689">
    <property type="entry name" value="Homeodomain-like"/>
    <property type="match status" value="1"/>
</dbReference>
<evidence type="ECO:0000256" key="1">
    <source>
        <dbReference type="ARBA" id="ARBA00010466"/>
    </source>
</evidence>
<sequence>MRDRAAGSIDAGARRRFPSGLVYQAARLYYLDNATQAEIAHQIGTSRATVSRLLAEARETGIVQVTVRNPEKRALTDLEHDLRQALGLTAAYVTPESPGVELGTLLAPRVADALTESQLRPGDTLLVSTGATVFAVARHDLPPLPGVVLCPTVGGIEEPEAHYQSNEITRALALRVGGVPVMLYAPAMPTPTLHEALMSDPQIQRVQQLWRSARAALLGIGAPPLHRSSLPSVISAREATLEHAVGDICARPYGPDGAPIESSGFERLIAIPLEDLPRIPHTIGVAIGQDKVDSILVAARAGYVNTLVTDSPTAEGLLRAAAVR</sequence>
<dbReference type="Pfam" id="PF13545">
    <property type="entry name" value="HTH_Crp_2"/>
    <property type="match status" value="1"/>
</dbReference>
<dbReference type="InterPro" id="IPR009057">
    <property type="entry name" value="Homeodomain-like_sf"/>
</dbReference>
<proteinExistence type="inferred from homology"/>
<evidence type="ECO:0000256" key="2">
    <source>
        <dbReference type="ARBA" id="ARBA00023015"/>
    </source>
</evidence>
<accession>A0ABZ1YUQ5</accession>
<dbReference type="RefSeq" id="WP_329410898.1">
    <property type="nucleotide sequence ID" value="NZ_CP109441.1"/>
</dbReference>
<organism evidence="7 8">
    <name type="scientific">Nocardia vinacea</name>
    <dbReference type="NCBI Taxonomy" id="96468"/>
    <lineage>
        <taxon>Bacteria</taxon>
        <taxon>Bacillati</taxon>
        <taxon>Actinomycetota</taxon>
        <taxon>Actinomycetes</taxon>
        <taxon>Mycobacteriales</taxon>
        <taxon>Nocardiaceae</taxon>
        <taxon>Nocardia</taxon>
    </lineage>
</organism>
<evidence type="ECO:0000259" key="5">
    <source>
        <dbReference type="Pfam" id="PF04198"/>
    </source>
</evidence>
<name>A0ABZ1YUQ5_9NOCA</name>